<dbReference type="PANTHER" id="PTHR13866">
    <property type="entry name" value="SPARC OSTEONECTIN"/>
    <property type="match status" value="1"/>
</dbReference>
<dbReference type="Pfam" id="PF21333">
    <property type="entry name" value="FST_N"/>
    <property type="match status" value="1"/>
</dbReference>
<evidence type="ECO:0000256" key="2">
    <source>
        <dbReference type="ARBA" id="ARBA00022737"/>
    </source>
</evidence>
<dbReference type="PANTHER" id="PTHR13866:SF29">
    <property type="entry name" value="FOLLISTATIN"/>
    <property type="match status" value="1"/>
</dbReference>
<dbReference type="SMART" id="SM00280">
    <property type="entry name" value="KAZAL"/>
    <property type="match status" value="3"/>
</dbReference>
<dbReference type="PROSITE" id="PS51364">
    <property type="entry name" value="TB"/>
    <property type="match status" value="1"/>
</dbReference>
<accession>A0ABN8L742</accession>
<feature type="domain" description="Kazal-like" evidence="6">
    <location>
        <begin position="212"/>
        <end position="259"/>
    </location>
</feature>
<keyword evidence="8" id="KW-1185">Reference proteome</keyword>
<gene>
    <name evidence="7" type="ORF">CHILSU_LOCUS4512</name>
</gene>
<dbReference type="InterPro" id="IPR017878">
    <property type="entry name" value="TB_dom"/>
</dbReference>
<dbReference type="PROSITE" id="PS51465">
    <property type="entry name" value="KAZAL_2"/>
    <property type="match status" value="3"/>
</dbReference>
<proteinExistence type="predicted"/>
<keyword evidence="3" id="KW-1015">Disulfide bond</keyword>
<dbReference type="Gene3D" id="3.90.290.10">
    <property type="entry name" value="TGF-beta binding (TB) domain"/>
    <property type="match status" value="1"/>
</dbReference>
<dbReference type="CDD" id="cd00104">
    <property type="entry name" value="KAZAL_FS"/>
    <property type="match status" value="2"/>
</dbReference>
<reference evidence="7" key="1">
    <citation type="submission" date="2021-12" db="EMBL/GenBank/DDBJ databases">
        <authorList>
            <person name="King R."/>
        </authorList>
    </citation>
    <scope>NUCLEOTIDE SEQUENCE</scope>
</reference>
<name>A0ABN8L742_CHISP</name>
<evidence type="ECO:0000259" key="6">
    <source>
        <dbReference type="PROSITE" id="PS51465"/>
    </source>
</evidence>
<dbReference type="SMART" id="SM00274">
    <property type="entry name" value="FOLN"/>
    <property type="match status" value="3"/>
</dbReference>
<evidence type="ECO:0000313" key="7">
    <source>
        <dbReference type="EMBL" id="CAH2984564.1"/>
    </source>
</evidence>
<evidence type="ECO:0000256" key="4">
    <source>
        <dbReference type="ARBA" id="ARBA00023180"/>
    </source>
</evidence>
<feature type="domain" description="Kazal-like" evidence="6">
    <location>
        <begin position="285"/>
        <end position="334"/>
    </location>
</feature>
<evidence type="ECO:0000256" key="3">
    <source>
        <dbReference type="ARBA" id="ARBA00023157"/>
    </source>
</evidence>
<keyword evidence="4" id="KW-0325">Glycoprotein</keyword>
<feature type="domain" description="TB" evidence="5">
    <location>
        <begin position="54"/>
        <end position="115"/>
    </location>
</feature>
<evidence type="ECO:0000259" key="5">
    <source>
        <dbReference type="PROSITE" id="PS51364"/>
    </source>
</evidence>
<dbReference type="InterPro" id="IPR002350">
    <property type="entry name" value="Kazal_dom"/>
</dbReference>
<organism evidence="7 8">
    <name type="scientific">Chilo suppressalis</name>
    <name type="common">Asiatic rice borer moth</name>
    <dbReference type="NCBI Taxonomy" id="168631"/>
    <lineage>
        <taxon>Eukaryota</taxon>
        <taxon>Metazoa</taxon>
        <taxon>Ecdysozoa</taxon>
        <taxon>Arthropoda</taxon>
        <taxon>Hexapoda</taxon>
        <taxon>Insecta</taxon>
        <taxon>Pterygota</taxon>
        <taxon>Neoptera</taxon>
        <taxon>Endopterygota</taxon>
        <taxon>Lepidoptera</taxon>
        <taxon>Glossata</taxon>
        <taxon>Ditrysia</taxon>
        <taxon>Pyraloidea</taxon>
        <taxon>Crambidae</taxon>
        <taxon>Crambinae</taxon>
        <taxon>Chilo</taxon>
    </lineage>
</organism>
<dbReference type="SUPFAM" id="SSF100895">
    <property type="entry name" value="Kazal-type serine protease inhibitors"/>
    <property type="match status" value="3"/>
</dbReference>
<dbReference type="Gene3D" id="3.30.60.30">
    <property type="match status" value="3"/>
</dbReference>
<feature type="domain" description="Kazal-like" evidence="6">
    <location>
        <begin position="125"/>
        <end position="187"/>
    </location>
</feature>
<keyword evidence="2" id="KW-0677">Repeat</keyword>
<sequence>MCGGGAFATGQRGWVGAGRSRSAATATAPACSASMPLPVLPLLALMLARQAAAGICWTGMDRGGRCSSVAALRVGRAECCAGGARAPAAWSPRDLDSGEIFFYKALSGGVPCTACAESCADVSCGAGRRCVVRGGRARCVCAAACRRVGAVCGTDGRTYSSLCKLRRRACRRRTKHLTLDYPGPCQEGSCDLVRCGGDKRCVLDAELGAHCVRCGSCNVAGSPVCAVDGRTYAGFCALRKAACERGRALPLAYRGPCIANATCAMIKCGSGQRCISGGASGARCVSCGSCEGGRARRQLCGSDARTYHSWCQLQRATCHAGRVVDPMHPGACKGSKNVTDIGVTRRRGKKEIGVDITGVL</sequence>
<evidence type="ECO:0008006" key="9">
    <source>
        <dbReference type="Google" id="ProtNLM"/>
    </source>
</evidence>
<dbReference type="InterPro" id="IPR036058">
    <property type="entry name" value="Kazal_dom_sf"/>
</dbReference>
<dbReference type="Pfam" id="PF07648">
    <property type="entry name" value="Kazal_2"/>
    <property type="match status" value="3"/>
</dbReference>
<keyword evidence="1" id="KW-0732">Signal</keyword>
<protein>
    <recommendedName>
        <fullName evidence="9">Follistatin</fullName>
    </recommendedName>
</protein>
<dbReference type="InterPro" id="IPR036773">
    <property type="entry name" value="TB_dom_sf"/>
</dbReference>
<dbReference type="InterPro" id="IPR003645">
    <property type="entry name" value="Fol_N"/>
</dbReference>
<evidence type="ECO:0000313" key="8">
    <source>
        <dbReference type="Proteomes" id="UP001153292"/>
    </source>
</evidence>
<dbReference type="Proteomes" id="UP001153292">
    <property type="component" value="Chromosome 19"/>
</dbReference>
<dbReference type="EMBL" id="OU963912">
    <property type="protein sequence ID" value="CAH2984564.1"/>
    <property type="molecule type" value="Genomic_DNA"/>
</dbReference>
<evidence type="ECO:0000256" key="1">
    <source>
        <dbReference type="ARBA" id="ARBA00022729"/>
    </source>
</evidence>